<dbReference type="EMBL" id="PCSO01000051">
    <property type="protein sequence ID" value="PIP50979.1"/>
    <property type="molecule type" value="Genomic_DNA"/>
</dbReference>
<dbReference type="InterPro" id="IPR007557">
    <property type="entry name" value="PSP1_C"/>
</dbReference>
<dbReference type="PANTHER" id="PTHR43830:SF3">
    <property type="entry name" value="PROTEIN PSP1"/>
    <property type="match status" value="1"/>
</dbReference>
<organism evidence="3 4">
    <name type="scientific">Candidatus Berkelbacteria bacterium CG23_combo_of_CG06-09_8_20_14_all_41_73</name>
    <dbReference type="NCBI Taxonomy" id="1974519"/>
    <lineage>
        <taxon>Bacteria</taxon>
        <taxon>Candidatus Berkelbacteria</taxon>
    </lineage>
</organism>
<reference evidence="3 4" key="1">
    <citation type="submission" date="2017-09" db="EMBL/GenBank/DDBJ databases">
        <title>Depth-based differentiation of microbial function through sediment-hosted aquifers and enrichment of novel symbionts in the deep terrestrial subsurface.</title>
        <authorList>
            <person name="Probst A.J."/>
            <person name="Ladd B."/>
            <person name="Jarett J.K."/>
            <person name="Geller-Mcgrath D.E."/>
            <person name="Sieber C.M."/>
            <person name="Emerson J.B."/>
            <person name="Anantharaman K."/>
            <person name="Thomas B.C."/>
            <person name="Malmstrom R."/>
            <person name="Stieglmeier M."/>
            <person name="Klingl A."/>
            <person name="Woyke T."/>
            <person name="Ryan C.M."/>
            <person name="Banfield J.F."/>
        </authorList>
    </citation>
    <scope>NUCLEOTIDE SEQUENCE [LARGE SCALE GENOMIC DNA]</scope>
    <source>
        <strain evidence="3">CG23_combo_of_CG06-09_8_20_14_all_41_73</strain>
    </source>
</reference>
<proteinExistence type="predicted"/>
<keyword evidence="1" id="KW-0175">Coiled coil</keyword>
<evidence type="ECO:0000259" key="2">
    <source>
        <dbReference type="PROSITE" id="PS51411"/>
    </source>
</evidence>
<sequence>MIIISVQIIPEDKPKEIIKRWDNELIDINDFKLKEQVIVKTEMGVDLGEIVKIEEKKDFSGEIEEKGDKKMVLRKASAEDLDKYEKKNQEKNKAIEEIKRIVKEKKLPVKVINLVFSFDGSRLTIVFTAPARIDFRELVKGLSHFFHRSVRMLQLGVRDEAEKLGNIGPCGNTLCCKKFLKKITSISTGLLSSQQLFSRGSERMTGVCGRLKCCLAFEEEIYKELSKNLPPLGSEIKVGDKKGKVVEWLIIKQKVVVETSDGTKIEVKVDEISM</sequence>
<accession>A0A2H0AZZ3</accession>
<gene>
    <name evidence="3" type="ORF">COX11_01130</name>
</gene>
<dbReference type="PROSITE" id="PS51411">
    <property type="entry name" value="PSP1_C"/>
    <property type="match status" value="1"/>
</dbReference>
<dbReference type="Proteomes" id="UP000230671">
    <property type="component" value="Unassembled WGS sequence"/>
</dbReference>
<dbReference type="Pfam" id="PF04468">
    <property type="entry name" value="PSP1"/>
    <property type="match status" value="1"/>
</dbReference>
<dbReference type="InterPro" id="IPR047767">
    <property type="entry name" value="PSP1-like"/>
</dbReference>
<evidence type="ECO:0000256" key="1">
    <source>
        <dbReference type="SAM" id="Coils"/>
    </source>
</evidence>
<name>A0A2H0AZZ3_9BACT</name>
<feature type="coiled-coil region" evidence="1">
    <location>
        <begin position="74"/>
        <end position="104"/>
    </location>
</feature>
<feature type="domain" description="PSP1 C-terminal" evidence="2">
    <location>
        <begin position="70"/>
        <end position="155"/>
    </location>
</feature>
<evidence type="ECO:0000313" key="4">
    <source>
        <dbReference type="Proteomes" id="UP000230671"/>
    </source>
</evidence>
<protein>
    <recommendedName>
        <fullName evidence="2">PSP1 C-terminal domain-containing protein</fullName>
    </recommendedName>
</protein>
<dbReference type="NCBIfam" id="NF041131">
    <property type="entry name" value="RicT_YaaT_fam"/>
    <property type="match status" value="1"/>
</dbReference>
<dbReference type="AlphaFoldDB" id="A0A2H0AZZ3"/>
<dbReference type="PANTHER" id="PTHR43830">
    <property type="entry name" value="PROTEIN PSP1"/>
    <property type="match status" value="1"/>
</dbReference>
<evidence type="ECO:0000313" key="3">
    <source>
        <dbReference type="EMBL" id="PIP50979.1"/>
    </source>
</evidence>
<dbReference type="GO" id="GO:0005737">
    <property type="term" value="C:cytoplasm"/>
    <property type="evidence" value="ECO:0007669"/>
    <property type="project" value="TreeGrafter"/>
</dbReference>
<comment type="caution">
    <text evidence="3">The sequence shown here is derived from an EMBL/GenBank/DDBJ whole genome shotgun (WGS) entry which is preliminary data.</text>
</comment>